<evidence type="ECO:0000256" key="5">
    <source>
        <dbReference type="SAM" id="Coils"/>
    </source>
</evidence>
<dbReference type="InterPro" id="IPR051946">
    <property type="entry name" value="Intracell_Traff-Reg"/>
</dbReference>
<feature type="region of interest" description="Disordered" evidence="6">
    <location>
        <begin position="152"/>
        <end position="178"/>
    </location>
</feature>
<feature type="region of interest" description="Disordered" evidence="6">
    <location>
        <begin position="388"/>
        <end position="464"/>
    </location>
</feature>
<dbReference type="GO" id="GO:0005739">
    <property type="term" value="C:mitochondrion"/>
    <property type="evidence" value="ECO:0007669"/>
    <property type="project" value="UniProtKB-SubCell"/>
</dbReference>
<evidence type="ECO:0000256" key="2">
    <source>
        <dbReference type="ARBA" id="ARBA00007007"/>
    </source>
</evidence>
<feature type="region of interest" description="Disordered" evidence="6">
    <location>
        <begin position="498"/>
        <end position="520"/>
    </location>
</feature>
<dbReference type="GO" id="GO:0047496">
    <property type="term" value="P:vesicle transport along microtubule"/>
    <property type="evidence" value="ECO:0007669"/>
    <property type="project" value="TreeGrafter"/>
</dbReference>
<dbReference type="GO" id="GO:0022008">
    <property type="term" value="P:neurogenesis"/>
    <property type="evidence" value="ECO:0007669"/>
    <property type="project" value="TreeGrafter"/>
</dbReference>
<dbReference type="GO" id="GO:0030425">
    <property type="term" value="C:dendrite"/>
    <property type="evidence" value="ECO:0007669"/>
    <property type="project" value="TreeGrafter"/>
</dbReference>
<dbReference type="GO" id="GO:0050811">
    <property type="term" value="F:GABA receptor binding"/>
    <property type="evidence" value="ECO:0007669"/>
    <property type="project" value="TreeGrafter"/>
</dbReference>
<dbReference type="GO" id="GO:1904115">
    <property type="term" value="C:axon cytoplasm"/>
    <property type="evidence" value="ECO:0007669"/>
    <property type="project" value="GOC"/>
</dbReference>
<feature type="region of interest" description="Disordered" evidence="6">
    <location>
        <begin position="646"/>
        <end position="668"/>
    </location>
</feature>
<evidence type="ECO:0000259" key="7">
    <source>
        <dbReference type="SMART" id="SM01423"/>
    </source>
</evidence>
<dbReference type="GO" id="GO:0008333">
    <property type="term" value="P:endosome to lysosome transport"/>
    <property type="evidence" value="ECO:0007669"/>
    <property type="project" value="TreeGrafter"/>
</dbReference>
<evidence type="ECO:0000256" key="4">
    <source>
        <dbReference type="ARBA" id="ARBA00023128"/>
    </source>
</evidence>
<evidence type="ECO:0000256" key="1">
    <source>
        <dbReference type="ARBA" id="ARBA00004173"/>
    </source>
</evidence>
<dbReference type="InterPro" id="IPR006933">
    <property type="entry name" value="HAP1_N"/>
</dbReference>
<feature type="compositionally biased region" description="Polar residues" evidence="6">
    <location>
        <begin position="165"/>
        <end position="177"/>
    </location>
</feature>
<feature type="compositionally biased region" description="Low complexity" evidence="6">
    <location>
        <begin position="651"/>
        <end position="667"/>
    </location>
</feature>
<sequence length="711" mass="80475">MNVCNSTDLPELEIISLLEEQLPVYKLRADTIFGYEQDDWLHTPLVEPDSALDLTTEQIEETLKYFLLCADRVGQMTKTYSDIDAVTRLLEEKERDLELAARIGQSLLKKNKALSERNELLEEQVEHIREEVSQLRHDLSMKDELLQFYSSAAEESEGESTTSTPVRPTETNVSTPTFFPLDSLQKKLKDLEEENKSLRSEASHLETETICYEEKEQQLVNDCVKELRDANLQRSSLAEELARKTDDASRQQEEITHLLSQIVDLQKKAKMYAVENEELTQHLGAAKDAQRQLTAELLELQDKYAECMEMLHEAQEELKNLRNKTLPLSTPRRFHSLGLFPLDSLAAEIEGTMRKELQMDDPDVEEQRLHPKRVFQTVKNLNLMRQQRSSPLNIPGSNQTSCFTSGRSSRVGTPCSNSTYGSETGSGIILDNRTSSILQSPDDGSEDSNKRPPGTPGTPGSRDLEAALRRLTLRRDNYLSEKRFLEDERERKLAYLAKEEEKGGGESSGGPGTPTESLLSLCSHPSLGSVWSGYSFTARSYLPDKLQIVKPLEGDHSSPSPRAFSPPHNDKENPNYNVQKALHDEHKQTQNVAQNSNSFLLRPPQSHSQTCQHQTRNQSQALQNPQQNQYLIFHDRSRSKIFLSASQDPASLQESSGSLEPSSLSSSRPHLRAPLALVTGLLEVFEQQGGSLNLQHSFYFRHTQPRCWFEI</sequence>
<proteinExistence type="inferred from homology"/>
<reference evidence="9" key="1">
    <citation type="submission" date="2023-05" db="EMBL/GenBank/DDBJ databases">
        <title>High-quality long-read genome of Scophthalmus maximus.</title>
        <authorList>
            <person name="Lien S."/>
            <person name="Martinez P."/>
        </authorList>
    </citation>
    <scope>NUCLEOTIDE SEQUENCE [LARGE SCALE GENOMIC DNA]</scope>
</reference>
<protein>
    <submittedName>
        <fullName evidence="9">Trafficking kinesin protein 1</fullName>
    </submittedName>
</protein>
<evidence type="ECO:0000313" key="10">
    <source>
        <dbReference type="Proteomes" id="UP000694558"/>
    </source>
</evidence>
<evidence type="ECO:0000259" key="8">
    <source>
        <dbReference type="SMART" id="SM01424"/>
    </source>
</evidence>
<feature type="coiled-coil region" evidence="5">
    <location>
        <begin position="181"/>
        <end position="324"/>
    </location>
</feature>
<dbReference type="Pfam" id="PF04849">
    <property type="entry name" value="HAP1_N"/>
    <property type="match status" value="1"/>
</dbReference>
<dbReference type="SMART" id="SM01423">
    <property type="entry name" value="Milton"/>
    <property type="match status" value="1"/>
</dbReference>
<dbReference type="Ensembl" id="ENSSMAT00000080227.1">
    <property type="protein sequence ID" value="ENSSMAP00000059491.1"/>
    <property type="gene ID" value="ENSSMAG00000006660.2"/>
</dbReference>
<dbReference type="InterPro" id="IPR022154">
    <property type="entry name" value="TRAK1/2_C"/>
</dbReference>
<comment type="similarity">
    <text evidence="2">Belongs to the milton family.</text>
</comment>
<name>A0A8D3DIY2_SCOMX</name>
<dbReference type="GeneTree" id="ENSGT00940000155697"/>
<feature type="coiled-coil region" evidence="5">
    <location>
        <begin position="83"/>
        <end position="138"/>
    </location>
</feature>
<keyword evidence="4" id="KW-0496">Mitochondrion</keyword>
<reference evidence="9" key="2">
    <citation type="submission" date="2025-08" db="UniProtKB">
        <authorList>
            <consortium name="Ensembl"/>
        </authorList>
    </citation>
    <scope>IDENTIFICATION</scope>
</reference>
<feature type="compositionally biased region" description="Polar residues" evidence="6">
    <location>
        <begin position="388"/>
        <end position="425"/>
    </location>
</feature>
<comment type="subcellular location">
    <subcellularLocation>
        <location evidence="1">Mitochondrion</location>
    </subcellularLocation>
</comment>
<keyword evidence="3 5" id="KW-0175">Coiled coil</keyword>
<dbReference type="GO" id="GO:0031410">
    <property type="term" value="C:cytoplasmic vesicle"/>
    <property type="evidence" value="ECO:0007669"/>
    <property type="project" value="TreeGrafter"/>
</dbReference>
<feature type="domain" description="Trafficking kinesin-binding protein C-terminal" evidence="7">
    <location>
        <begin position="386"/>
        <end position="555"/>
    </location>
</feature>
<feature type="region of interest" description="Disordered" evidence="6">
    <location>
        <begin position="551"/>
        <end position="576"/>
    </location>
</feature>
<feature type="compositionally biased region" description="Polar residues" evidence="6">
    <location>
        <begin position="599"/>
        <end position="616"/>
    </location>
</feature>
<evidence type="ECO:0000256" key="6">
    <source>
        <dbReference type="SAM" id="MobiDB-lite"/>
    </source>
</evidence>
<organism evidence="9 10">
    <name type="scientific">Scophthalmus maximus</name>
    <name type="common">Turbot</name>
    <name type="synonym">Psetta maxima</name>
    <dbReference type="NCBI Taxonomy" id="52904"/>
    <lineage>
        <taxon>Eukaryota</taxon>
        <taxon>Metazoa</taxon>
        <taxon>Chordata</taxon>
        <taxon>Craniata</taxon>
        <taxon>Vertebrata</taxon>
        <taxon>Euteleostomi</taxon>
        <taxon>Actinopterygii</taxon>
        <taxon>Neopterygii</taxon>
        <taxon>Teleostei</taxon>
        <taxon>Neoteleostei</taxon>
        <taxon>Acanthomorphata</taxon>
        <taxon>Carangaria</taxon>
        <taxon>Pleuronectiformes</taxon>
        <taxon>Pleuronectoidei</taxon>
        <taxon>Scophthalmidae</taxon>
        <taxon>Scophthalmus</taxon>
    </lineage>
</organism>
<gene>
    <name evidence="9" type="primary">TRAK1</name>
</gene>
<dbReference type="GO" id="GO:0017022">
    <property type="term" value="F:myosin binding"/>
    <property type="evidence" value="ECO:0007669"/>
    <property type="project" value="TreeGrafter"/>
</dbReference>
<dbReference type="GO" id="GO:0048311">
    <property type="term" value="P:mitochondrion distribution"/>
    <property type="evidence" value="ECO:0007669"/>
    <property type="project" value="TreeGrafter"/>
</dbReference>
<dbReference type="GO" id="GO:0006605">
    <property type="term" value="P:protein targeting"/>
    <property type="evidence" value="ECO:0007669"/>
    <property type="project" value="TreeGrafter"/>
</dbReference>
<evidence type="ECO:0000313" key="9">
    <source>
        <dbReference type="Ensembl" id="ENSSMAP00000059491.1"/>
    </source>
</evidence>
<feature type="region of interest" description="Disordered" evidence="6">
    <location>
        <begin position="599"/>
        <end position="622"/>
    </location>
</feature>
<dbReference type="GO" id="GO:0098957">
    <property type="term" value="P:anterograde axonal transport of mitochondrion"/>
    <property type="evidence" value="ECO:0007669"/>
    <property type="project" value="TreeGrafter"/>
</dbReference>
<evidence type="ECO:0000256" key="3">
    <source>
        <dbReference type="ARBA" id="ARBA00023054"/>
    </source>
</evidence>
<accession>A0A8D3DIY2</accession>
<dbReference type="Proteomes" id="UP000694558">
    <property type="component" value="Chromosome 1"/>
</dbReference>
<dbReference type="SMART" id="SM01424">
    <property type="entry name" value="HAP1_N"/>
    <property type="match status" value="1"/>
</dbReference>
<dbReference type="PANTHER" id="PTHR15751:SF11">
    <property type="entry name" value="TRAFFICKING KINESIN-BINDING PROTEIN 1"/>
    <property type="match status" value="1"/>
</dbReference>
<dbReference type="Pfam" id="PF12448">
    <property type="entry name" value="Milton"/>
    <property type="match status" value="1"/>
</dbReference>
<feature type="domain" description="HAP1 N-terminal" evidence="8">
    <location>
        <begin position="19"/>
        <end position="324"/>
    </location>
</feature>
<dbReference type="AlphaFoldDB" id="A0A8D3DIY2"/>
<dbReference type="PANTHER" id="PTHR15751">
    <property type="entry name" value="TRAFFICKING KINESIN-BINDING PROTEIN"/>
    <property type="match status" value="1"/>
</dbReference>